<evidence type="ECO:0000256" key="13">
    <source>
        <dbReference type="ARBA" id="ARBA00023136"/>
    </source>
</evidence>
<keyword evidence="14" id="KW-0066">ATP synthesis</keyword>
<proteinExistence type="inferred from homology"/>
<evidence type="ECO:0000256" key="6">
    <source>
        <dbReference type="ARBA" id="ARBA00022448"/>
    </source>
</evidence>
<name>A0AAD4SDH6_9MAGN</name>
<keyword evidence="15" id="KW-0732">Signal</keyword>
<feature type="signal peptide" evidence="15">
    <location>
        <begin position="1"/>
        <end position="19"/>
    </location>
</feature>
<dbReference type="InterPro" id="IPR008688">
    <property type="entry name" value="ATP_synth_Bsub_B/MI25"/>
</dbReference>
<comment type="subcellular location">
    <subcellularLocation>
        <location evidence="2">Mitochondrion membrane</location>
        <topology evidence="2">Single-pass membrane protein</topology>
    </subcellularLocation>
</comment>
<dbReference type="PANTHER" id="PTHR37774">
    <property type="entry name" value="ATP SYNTHASE PROTEIN MI25-RELATED"/>
    <property type="match status" value="1"/>
</dbReference>
<keyword evidence="8" id="KW-0812">Transmembrane</keyword>
<dbReference type="InterPro" id="IPR044988">
    <property type="entry name" value="MI25_plants"/>
</dbReference>
<comment type="similarity">
    <text evidence="3">Belongs to the ATPase protein MI25 family.</text>
</comment>
<dbReference type="EMBL" id="JAJJMB010011491">
    <property type="protein sequence ID" value="KAI3901877.1"/>
    <property type="molecule type" value="Genomic_DNA"/>
</dbReference>
<keyword evidence="11" id="KW-0406">Ion transport</keyword>
<protein>
    <recommendedName>
        <fullName evidence="5">ATP synthase protein MI25</fullName>
    </recommendedName>
</protein>
<comment type="function">
    <text evidence="1">This is one of the chains of the nonenzymatic component (CF(0) subunit) of the mitochondrial ATPase complex.</text>
</comment>
<dbReference type="GO" id="GO:0015078">
    <property type="term" value="F:proton transmembrane transporter activity"/>
    <property type="evidence" value="ECO:0007669"/>
    <property type="project" value="InterPro"/>
</dbReference>
<evidence type="ECO:0000256" key="2">
    <source>
        <dbReference type="ARBA" id="ARBA00004304"/>
    </source>
</evidence>
<keyword evidence="10" id="KW-1133">Transmembrane helix</keyword>
<evidence type="ECO:0000256" key="3">
    <source>
        <dbReference type="ARBA" id="ARBA00009281"/>
    </source>
</evidence>
<dbReference type="Pfam" id="PF05405">
    <property type="entry name" value="Mt_ATP-synt_B"/>
    <property type="match status" value="1"/>
</dbReference>
<comment type="caution">
    <text evidence="16">The sequence shown here is derived from an EMBL/GenBank/DDBJ whole genome shotgun (WGS) entry which is preliminary data.</text>
</comment>
<evidence type="ECO:0000256" key="1">
    <source>
        <dbReference type="ARBA" id="ARBA00003096"/>
    </source>
</evidence>
<feature type="chain" id="PRO_5042177273" description="ATP synthase protein MI25" evidence="15">
    <location>
        <begin position="20"/>
        <end position="153"/>
    </location>
</feature>
<keyword evidence="6" id="KW-0813">Transport</keyword>
<evidence type="ECO:0000256" key="15">
    <source>
        <dbReference type="SAM" id="SignalP"/>
    </source>
</evidence>
<evidence type="ECO:0000256" key="8">
    <source>
        <dbReference type="ARBA" id="ARBA00022692"/>
    </source>
</evidence>
<sequence>MIVAGCFIGFILFSRKSLGQTFKATFDARMEAIQEELQQVPNPNEVVLLESKEQERLLRISLQICGTVVESLPTARCAPQCEKTVQALLCRNLTVKSATLLNAISSRRISLQDEIVTGFHVSVSERFVPGSTSKASIVELIREGLVVLRKVRV</sequence>
<evidence type="ECO:0000256" key="7">
    <source>
        <dbReference type="ARBA" id="ARBA00022547"/>
    </source>
</evidence>
<evidence type="ECO:0000256" key="14">
    <source>
        <dbReference type="ARBA" id="ARBA00023310"/>
    </source>
</evidence>
<evidence type="ECO:0000256" key="5">
    <source>
        <dbReference type="ARBA" id="ARBA00017388"/>
    </source>
</evidence>
<dbReference type="Proteomes" id="UP001202328">
    <property type="component" value="Unassembled WGS sequence"/>
</dbReference>
<accession>A0AAD4SDH6</accession>
<evidence type="ECO:0000256" key="9">
    <source>
        <dbReference type="ARBA" id="ARBA00022781"/>
    </source>
</evidence>
<keyword evidence="12" id="KW-0496">Mitochondrion</keyword>
<dbReference type="PANTHER" id="PTHR37774:SF4">
    <property type="entry name" value="ATP SYNTHASE PROTEIN MI25"/>
    <property type="match status" value="1"/>
</dbReference>
<evidence type="ECO:0000256" key="11">
    <source>
        <dbReference type="ARBA" id="ARBA00023065"/>
    </source>
</evidence>
<evidence type="ECO:0000256" key="4">
    <source>
        <dbReference type="ARBA" id="ARBA00011648"/>
    </source>
</evidence>
<keyword evidence="17" id="KW-1185">Reference proteome</keyword>
<dbReference type="GO" id="GO:0015986">
    <property type="term" value="P:proton motive force-driven ATP synthesis"/>
    <property type="evidence" value="ECO:0007669"/>
    <property type="project" value="InterPro"/>
</dbReference>
<evidence type="ECO:0000313" key="17">
    <source>
        <dbReference type="Proteomes" id="UP001202328"/>
    </source>
</evidence>
<reference evidence="16" key="1">
    <citation type="submission" date="2022-04" db="EMBL/GenBank/DDBJ databases">
        <title>A functionally conserved STORR gene fusion in Papaver species that diverged 16.8 million years ago.</title>
        <authorList>
            <person name="Catania T."/>
        </authorList>
    </citation>
    <scope>NUCLEOTIDE SEQUENCE</scope>
    <source>
        <strain evidence="16">S-188037</strain>
    </source>
</reference>
<keyword evidence="13" id="KW-0472">Membrane</keyword>
<evidence type="ECO:0000256" key="10">
    <source>
        <dbReference type="ARBA" id="ARBA00022989"/>
    </source>
</evidence>
<dbReference type="GO" id="GO:0031966">
    <property type="term" value="C:mitochondrial membrane"/>
    <property type="evidence" value="ECO:0007669"/>
    <property type="project" value="UniProtKB-SubCell"/>
</dbReference>
<evidence type="ECO:0000256" key="12">
    <source>
        <dbReference type="ARBA" id="ARBA00023128"/>
    </source>
</evidence>
<dbReference type="GO" id="GO:0045259">
    <property type="term" value="C:proton-transporting ATP synthase complex"/>
    <property type="evidence" value="ECO:0007669"/>
    <property type="project" value="UniProtKB-KW"/>
</dbReference>
<dbReference type="AlphaFoldDB" id="A0AAD4SDH6"/>
<evidence type="ECO:0000313" key="16">
    <source>
        <dbReference type="EMBL" id="KAI3901877.1"/>
    </source>
</evidence>
<comment type="subunit">
    <text evidence="4">F-type ATPases have 2 components, CF(1) - the catalytic core - and CF(0) - the membrane proton channel. CF(1) has five subunits: alpha(3), beta(3), gamma(1), delta(1), epsilon(1). CF(0) has three main subunits: a, b and c.</text>
</comment>
<keyword evidence="7" id="KW-0138">CF(0)</keyword>
<keyword evidence="9" id="KW-0375">Hydrogen ion transport</keyword>
<gene>
    <name evidence="16" type="ORF">MKW98_016564</name>
</gene>
<organism evidence="16 17">
    <name type="scientific">Papaver atlanticum</name>
    <dbReference type="NCBI Taxonomy" id="357466"/>
    <lineage>
        <taxon>Eukaryota</taxon>
        <taxon>Viridiplantae</taxon>
        <taxon>Streptophyta</taxon>
        <taxon>Embryophyta</taxon>
        <taxon>Tracheophyta</taxon>
        <taxon>Spermatophyta</taxon>
        <taxon>Magnoliopsida</taxon>
        <taxon>Ranunculales</taxon>
        <taxon>Papaveraceae</taxon>
        <taxon>Papaveroideae</taxon>
        <taxon>Papaver</taxon>
    </lineage>
</organism>